<feature type="transmembrane region" description="Helical" evidence="1">
    <location>
        <begin position="36"/>
        <end position="58"/>
    </location>
</feature>
<proteinExistence type="predicted"/>
<reference evidence="2" key="1">
    <citation type="submission" date="2022-08" db="EMBL/GenBank/DDBJ databases">
        <authorList>
            <person name="Gutierrez-Valencia J."/>
        </authorList>
    </citation>
    <scope>NUCLEOTIDE SEQUENCE</scope>
</reference>
<keyword evidence="1" id="KW-0812">Transmembrane</keyword>
<evidence type="ECO:0000313" key="3">
    <source>
        <dbReference type="Proteomes" id="UP001154282"/>
    </source>
</evidence>
<name>A0AAV0NZX7_9ROSI</name>
<dbReference type="EMBL" id="CAMGYJ010000008">
    <property type="protein sequence ID" value="CAI0464075.1"/>
    <property type="molecule type" value="Genomic_DNA"/>
</dbReference>
<protein>
    <submittedName>
        <fullName evidence="2">Uncharacterized protein</fullName>
    </submittedName>
</protein>
<dbReference type="AlphaFoldDB" id="A0AAV0NZX7"/>
<comment type="caution">
    <text evidence="2">The sequence shown here is derived from an EMBL/GenBank/DDBJ whole genome shotgun (WGS) entry which is preliminary data.</text>
</comment>
<evidence type="ECO:0000313" key="2">
    <source>
        <dbReference type="EMBL" id="CAI0464075.1"/>
    </source>
</evidence>
<keyword evidence="1" id="KW-0472">Membrane</keyword>
<sequence length="59" mass="6502">MEQSCRFGSTIQARRCHCSRPGRLGRITRSRGTESMGFTGCLAWLFLAACLLMGATLFS</sequence>
<keyword evidence="1" id="KW-1133">Transmembrane helix</keyword>
<accession>A0AAV0NZX7</accession>
<keyword evidence="3" id="KW-1185">Reference proteome</keyword>
<evidence type="ECO:0000256" key="1">
    <source>
        <dbReference type="SAM" id="Phobius"/>
    </source>
</evidence>
<dbReference type="Proteomes" id="UP001154282">
    <property type="component" value="Unassembled WGS sequence"/>
</dbReference>
<organism evidence="2 3">
    <name type="scientific">Linum tenue</name>
    <dbReference type="NCBI Taxonomy" id="586396"/>
    <lineage>
        <taxon>Eukaryota</taxon>
        <taxon>Viridiplantae</taxon>
        <taxon>Streptophyta</taxon>
        <taxon>Embryophyta</taxon>
        <taxon>Tracheophyta</taxon>
        <taxon>Spermatophyta</taxon>
        <taxon>Magnoliopsida</taxon>
        <taxon>eudicotyledons</taxon>
        <taxon>Gunneridae</taxon>
        <taxon>Pentapetalae</taxon>
        <taxon>rosids</taxon>
        <taxon>fabids</taxon>
        <taxon>Malpighiales</taxon>
        <taxon>Linaceae</taxon>
        <taxon>Linum</taxon>
    </lineage>
</organism>
<gene>
    <name evidence="2" type="ORF">LITE_LOCUS36022</name>
</gene>